<dbReference type="SMART" id="SM00460">
    <property type="entry name" value="TGc"/>
    <property type="match status" value="1"/>
</dbReference>
<keyword evidence="4" id="KW-1185">Reference proteome</keyword>
<dbReference type="Gene3D" id="3.10.620.30">
    <property type="match status" value="1"/>
</dbReference>
<evidence type="ECO:0000259" key="2">
    <source>
        <dbReference type="SMART" id="SM00460"/>
    </source>
</evidence>
<dbReference type="Pfam" id="PF08379">
    <property type="entry name" value="Bact_transglu_N"/>
    <property type="match status" value="1"/>
</dbReference>
<evidence type="ECO:0000256" key="1">
    <source>
        <dbReference type="SAM" id="MobiDB-lite"/>
    </source>
</evidence>
<organism evidence="3 4">
    <name type="scientific">Paludibaculum fermentans</name>
    <dbReference type="NCBI Taxonomy" id="1473598"/>
    <lineage>
        <taxon>Bacteria</taxon>
        <taxon>Pseudomonadati</taxon>
        <taxon>Acidobacteriota</taxon>
        <taxon>Terriglobia</taxon>
        <taxon>Bryobacterales</taxon>
        <taxon>Bryobacteraceae</taxon>
        <taxon>Paludibaculum</taxon>
    </lineage>
</organism>
<gene>
    <name evidence="3" type="ORF">IRI77_08210</name>
</gene>
<feature type="compositionally biased region" description="Basic and acidic residues" evidence="1">
    <location>
        <begin position="302"/>
        <end position="313"/>
    </location>
</feature>
<protein>
    <submittedName>
        <fullName evidence="3">Transglutaminase family protein</fullName>
    </submittedName>
</protein>
<dbReference type="RefSeq" id="WP_194451588.1">
    <property type="nucleotide sequence ID" value="NZ_CP063849.1"/>
</dbReference>
<dbReference type="InterPro" id="IPR002931">
    <property type="entry name" value="Transglutaminase-like"/>
</dbReference>
<evidence type="ECO:0000313" key="3">
    <source>
        <dbReference type="EMBL" id="QOY89925.1"/>
    </source>
</evidence>
<accession>A0A7S7NUE1</accession>
<name>A0A7S7NUE1_PALFE</name>
<dbReference type="Proteomes" id="UP000593892">
    <property type="component" value="Chromosome"/>
</dbReference>
<proteinExistence type="predicted"/>
<feature type="region of interest" description="Disordered" evidence="1">
    <location>
        <begin position="302"/>
        <end position="321"/>
    </location>
</feature>
<dbReference type="PANTHER" id="PTHR33490:SF6">
    <property type="entry name" value="SLL1049 PROTEIN"/>
    <property type="match status" value="1"/>
</dbReference>
<dbReference type="InterPro" id="IPR013589">
    <property type="entry name" value="Bac_transglu_N"/>
</dbReference>
<dbReference type="KEGG" id="pfer:IRI77_08210"/>
<reference evidence="3 4" key="1">
    <citation type="submission" date="2020-10" db="EMBL/GenBank/DDBJ databases">
        <title>Complete genome sequence of Paludibaculum fermentans P105T, a facultatively anaerobic acidobacterium capable of dissimilatory Fe(III) reduction.</title>
        <authorList>
            <person name="Dedysh S.N."/>
            <person name="Beletsky A.V."/>
            <person name="Kulichevskaya I.S."/>
            <person name="Mardanov A.V."/>
            <person name="Ravin N.V."/>
        </authorList>
    </citation>
    <scope>NUCLEOTIDE SEQUENCE [LARGE SCALE GENOMIC DNA]</scope>
    <source>
        <strain evidence="3 4">P105</strain>
    </source>
</reference>
<sequence length="321" mass="36726">MYYRIRHLTRFAYSDPVYESLMELRMHPRTEGNQRCLDYKVIVTPKAQIHSYRDHLGNSIHHFGIPGPHRNLQITAESVVEMKPFPELPHFLAPDAWAALDRDVEDGDFWPKLLPSTYAKPSEMLAAFMKELGIERRDDPLMLVREINTQLFNSFEYVPQSTRVDSPIDEALELRKGVCQDMAHVMIAVLRQLGIPARYVSGYLFHRAEDRDRSSDGASHAWVEAYLPTLGWTGFDPTNDLIAGERHIRTAIGRDYADVPPTRGVLKGKADSKLTVAVGVNSCEELPPELAEMVTEWDAEVERDLNTPEDLLRQQEQMQQQ</sequence>
<dbReference type="SUPFAM" id="SSF54001">
    <property type="entry name" value="Cysteine proteinases"/>
    <property type="match status" value="1"/>
</dbReference>
<dbReference type="AlphaFoldDB" id="A0A7S7NUE1"/>
<dbReference type="PANTHER" id="PTHR33490">
    <property type="entry name" value="BLR5614 PROTEIN-RELATED"/>
    <property type="match status" value="1"/>
</dbReference>
<evidence type="ECO:0000313" key="4">
    <source>
        <dbReference type="Proteomes" id="UP000593892"/>
    </source>
</evidence>
<dbReference type="InterPro" id="IPR038765">
    <property type="entry name" value="Papain-like_cys_pep_sf"/>
</dbReference>
<feature type="domain" description="Transglutaminase-like" evidence="2">
    <location>
        <begin position="171"/>
        <end position="239"/>
    </location>
</feature>
<dbReference type="EMBL" id="CP063849">
    <property type="protein sequence ID" value="QOY89925.1"/>
    <property type="molecule type" value="Genomic_DNA"/>
</dbReference>
<dbReference type="Pfam" id="PF01841">
    <property type="entry name" value="Transglut_core"/>
    <property type="match status" value="1"/>
</dbReference>